<dbReference type="Pfam" id="PF02498">
    <property type="entry name" value="Bro-N"/>
    <property type="match status" value="1"/>
</dbReference>
<comment type="caution">
    <text evidence="2">The sequence shown here is derived from an EMBL/GenBank/DDBJ whole genome shotgun (WGS) entry which is preliminary data.</text>
</comment>
<dbReference type="SMART" id="SM01040">
    <property type="entry name" value="Bro-N"/>
    <property type="match status" value="1"/>
</dbReference>
<sequence>MKIRTETWLGHEIRFVEKSPGEWWAVAADVTKALGIRNAAQAINGNGKAKAKGLPDSQKGLCKLYTPGGEQEVLVVSEPGIYRLIFRSNKPEAEAFQDWVFDVLKSLRQSTGLEAFQIFRMLDKEHQREAMGTLCGMLRQPTRPDFIKANIIADKAVSTKFGHPKMLKKNQMTPEMLVHRQPILDDTVALMGAVDRFGLDLSVSKTIYAKHAN</sequence>
<reference evidence="2 3" key="1">
    <citation type="submission" date="2018-05" db="EMBL/GenBank/DDBJ databases">
        <title>Paenibacillus flagellatus sp. nov., isolated from selenium mineral soil.</title>
        <authorList>
            <person name="Dai X."/>
        </authorList>
    </citation>
    <scope>NUCLEOTIDE SEQUENCE [LARGE SCALE GENOMIC DNA]</scope>
    <source>
        <strain evidence="2 3">DXL2</strain>
    </source>
</reference>
<name>A0A2V5KFU5_9BACL</name>
<keyword evidence="3" id="KW-1185">Reference proteome</keyword>
<evidence type="ECO:0000313" key="2">
    <source>
        <dbReference type="EMBL" id="PYI57053.1"/>
    </source>
</evidence>
<proteinExistence type="predicted"/>
<evidence type="ECO:0000259" key="1">
    <source>
        <dbReference type="PROSITE" id="PS51750"/>
    </source>
</evidence>
<dbReference type="RefSeq" id="WP_110838094.1">
    <property type="nucleotide sequence ID" value="NZ_QJVJ01000001.1"/>
</dbReference>
<dbReference type="InterPro" id="IPR003497">
    <property type="entry name" value="BRO_N_domain"/>
</dbReference>
<organism evidence="2 3">
    <name type="scientific">Paenibacillus flagellatus</name>
    <dbReference type="NCBI Taxonomy" id="2211139"/>
    <lineage>
        <taxon>Bacteria</taxon>
        <taxon>Bacillati</taxon>
        <taxon>Bacillota</taxon>
        <taxon>Bacilli</taxon>
        <taxon>Bacillales</taxon>
        <taxon>Paenibacillaceae</taxon>
        <taxon>Paenibacillus</taxon>
    </lineage>
</organism>
<dbReference type="EMBL" id="QJVJ01000001">
    <property type="protein sequence ID" value="PYI57053.1"/>
    <property type="molecule type" value="Genomic_DNA"/>
</dbReference>
<protein>
    <submittedName>
        <fullName evidence="2">Phage repressor protein</fullName>
    </submittedName>
</protein>
<dbReference type="OrthoDB" id="9812611at2"/>
<gene>
    <name evidence="2" type="ORF">DLM86_00980</name>
</gene>
<accession>A0A2V5KFU5</accession>
<feature type="domain" description="Bro-N" evidence="1">
    <location>
        <begin position="10"/>
        <end position="111"/>
    </location>
</feature>
<dbReference type="PROSITE" id="PS51750">
    <property type="entry name" value="BRO_N"/>
    <property type="match status" value="1"/>
</dbReference>
<dbReference type="Proteomes" id="UP000247476">
    <property type="component" value="Unassembled WGS sequence"/>
</dbReference>
<dbReference type="AlphaFoldDB" id="A0A2V5KFU5"/>
<evidence type="ECO:0000313" key="3">
    <source>
        <dbReference type="Proteomes" id="UP000247476"/>
    </source>
</evidence>